<sequence>MEREDDVIDLGAASIETQGPGAQVGDEFLGLIPTGLADD</sequence>
<dbReference type="Proteomes" id="UP000676996">
    <property type="component" value="Unassembled WGS sequence"/>
</dbReference>
<dbReference type="RefSeq" id="WP_284053979.1">
    <property type="nucleotide sequence ID" value="NZ_JAGRQC010000002.1"/>
</dbReference>
<dbReference type="Pfam" id="PF24178">
    <property type="entry name" value="Subterisin"/>
    <property type="match status" value="1"/>
</dbReference>
<dbReference type="InterPro" id="IPR049805">
    <property type="entry name" value="Lasso_benenodin"/>
</dbReference>
<keyword evidence="2" id="KW-1185">Reference proteome</keyword>
<comment type="caution">
    <text evidence="1">The sequence shown here is derived from an EMBL/GenBank/DDBJ whole genome shotgun (WGS) entry which is preliminary data.</text>
</comment>
<accession>A0A8T4IDS8</accession>
<organism evidence="1 2">
    <name type="scientific">Stakelama marina</name>
    <dbReference type="NCBI Taxonomy" id="2826939"/>
    <lineage>
        <taxon>Bacteria</taxon>
        <taxon>Pseudomonadati</taxon>
        <taxon>Pseudomonadota</taxon>
        <taxon>Alphaproteobacteria</taxon>
        <taxon>Sphingomonadales</taxon>
        <taxon>Sphingomonadaceae</taxon>
        <taxon>Stakelama</taxon>
    </lineage>
</organism>
<evidence type="ECO:0000313" key="1">
    <source>
        <dbReference type="EMBL" id="MBR0552720.1"/>
    </source>
</evidence>
<reference evidence="1" key="1">
    <citation type="submission" date="2021-04" db="EMBL/GenBank/DDBJ databases">
        <title>Ouciella asimina sp. nov., isolated from the surface seawater in the hydrothermal field of Okinawa Trough.</title>
        <authorList>
            <person name="Shuang W."/>
        </authorList>
    </citation>
    <scope>NUCLEOTIDE SEQUENCE</scope>
    <source>
        <strain evidence="1">LXI357</strain>
    </source>
</reference>
<proteinExistence type="predicted"/>
<dbReference type="NCBIfam" id="NF033522">
    <property type="entry name" value="lasso_benenodin"/>
    <property type="match status" value="1"/>
</dbReference>
<dbReference type="EMBL" id="JAGRQC010000002">
    <property type="protein sequence ID" value="MBR0552720.1"/>
    <property type="molecule type" value="Genomic_DNA"/>
</dbReference>
<gene>
    <name evidence="1" type="ORF">J7S20_09410</name>
</gene>
<evidence type="ECO:0000313" key="2">
    <source>
        <dbReference type="Proteomes" id="UP000676996"/>
    </source>
</evidence>
<protein>
    <submittedName>
        <fullName evidence="1">Benenodin family lasso peptide</fullName>
    </submittedName>
</protein>
<dbReference type="AlphaFoldDB" id="A0A8T4IDS8"/>
<name>A0A8T4IDS8_9SPHN</name>